<organism evidence="1 3">
    <name type="scientific">Araneus ventricosus</name>
    <name type="common">Orbweaver spider</name>
    <name type="synonym">Epeira ventricosa</name>
    <dbReference type="NCBI Taxonomy" id="182803"/>
    <lineage>
        <taxon>Eukaryota</taxon>
        <taxon>Metazoa</taxon>
        <taxon>Ecdysozoa</taxon>
        <taxon>Arthropoda</taxon>
        <taxon>Chelicerata</taxon>
        <taxon>Arachnida</taxon>
        <taxon>Araneae</taxon>
        <taxon>Araneomorphae</taxon>
        <taxon>Entelegynae</taxon>
        <taxon>Araneoidea</taxon>
        <taxon>Araneidae</taxon>
        <taxon>Araneus</taxon>
    </lineage>
</organism>
<accession>A0A4Y2L849</accession>
<protein>
    <submittedName>
        <fullName evidence="1">Uncharacterized protein</fullName>
    </submittedName>
</protein>
<dbReference type="EMBL" id="BGPR01005514">
    <property type="protein sequence ID" value="GBN10882.1"/>
    <property type="molecule type" value="Genomic_DNA"/>
</dbReference>
<proteinExistence type="predicted"/>
<comment type="caution">
    <text evidence="1">The sequence shown here is derived from an EMBL/GenBank/DDBJ whole genome shotgun (WGS) entry which is preliminary data.</text>
</comment>
<dbReference type="AlphaFoldDB" id="A0A4Y2L849"/>
<keyword evidence="3" id="KW-1185">Reference proteome</keyword>
<gene>
    <name evidence="1" type="ORF">AVEN_11390_1</name>
    <name evidence="2" type="ORF">AVEN_11391_1</name>
</gene>
<sequence length="96" mass="11146">MHSIKKSLDPNTTSFLLLFYFPLLRSGIQCRGTCYNLRGGRRQRRRAYPRSPEIKRPWALPHPREVSVVNQRFGFTVISQVNGGVNIARMSMLRNK</sequence>
<name>A0A4Y2L849_ARAVE</name>
<reference evidence="1 3" key="1">
    <citation type="journal article" date="2019" name="Sci. Rep.">
        <title>Orb-weaving spider Araneus ventricosus genome elucidates the spidroin gene catalogue.</title>
        <authorList>
            <person name="Kono N."/>
            <person name="Nakamura H."/>
            <person name="Ohtoshi R."/>
            <person name="Moran D.A.P."/>
            <person name="Shinohara A."/>
            <person name="Yoshida Y."/>
            <person name="Fujiwara M."/>
            <person name="Mori M."/>
            <person name="Tomita M."/>
            <person name="Arakawa K."/>
        </authorList>
    </citation>
    <scope>NUCLEOTIDE SEQUENCE [LARGE SCALE GENOMIC DNA]</scope>
</reference>
<evidence type="ECO:0000313" key="2">
    <source>
        <dbReference type="EMBL" id="GBN10882.1"/>
    </source>
</evidence>
<dbReference type="EMBL" id="BGPR01005514">
    <property type="protein sequence ID" value="GBN10881.1"/>
    <property type="molecule type" value="Genomic_DNA"/>
</dbReference>
<dbReference type="Proteomes" id="UP000499080">
    <property type="component" value="Unassembled WGS sequence"/>
</dbReference>
<evidence type="ECO:0000313" key="3">
    <source>
        <dbReference type="Proteomes" id="UP000499080"/>
    </source>
</evidence>
<evidence type="ECO:0000313" key="1">
    <source>
        <dbReference type="EMBL" id="GBN10881.1"/>
    </source>
</evidence>